<name>A0A699KIH1_TANCI</name>
<dbReference type="EMBL" id="BKCJ010513776">
    <property type="protein sequence ID" value="GFA91716.1"/>
    <property type="molecule type" value="Genomic_DNA"/>
</dbReference>
<organism evidence="1">
    <name type="scientific">Tanacetum cinerariifolium</name>
    <name type="common">Dalmatian daisy</name>
    <name type="synonym">Chrysanthemum cinerariifolium</name>
    <dbReference type="NCBI Taxonomy" id="118510"/>
    <lineage>
        <taxon>Eukaryota</taxon>
        <taxon>Viridiplantae</taxon>
        <taxon>Streptophyta</taxon>
        <taxon>Embryophyta</taxon>
        <taxon>Tracheophyta</taxon>
        <taxon>Spermatophyta</taxon>
        <taxon>Magnoliopsida</taxon>
        <taxon>eudicotyledons</taxon>
        <taxon>Gunneridae</taxon>
        <taxon>Pentapetalae</taxon>
        <taxon>asterids</taxon>
        <taxon>campanulids</taxon>
        <taxon>Asterales</taxon>
        <taxon>Asteraceae</taxon>
        <taxon>Asteroideae</taxon>
        <taxon>Anthemideae</taxon>
        <taxon>Anthemidinae</taxon>
        <taxon>Tanacetum</taxon>
    </lineage>
</organism>
<comment type="caution">
    <text evidence="1">The sequence shown here is derived from an EMBL/GenBank/DDBJ whole genome shotgun (WGS) entry which is preliminary data.</text>
</comment>
<gene>
    <name evidence="1" type="ORF">Tci_663688</name>
</gene>
<proteinExistence type="predicted"/>
<accession>A0A699KIH1</accession>
<evidence type="ECO:0000313" key="1">
    <source>
        <dbReference type="EMBL" id="GFA91716.1"/>
    </source>
</evidence>
<dbReference type="AlphaFoldDB" id="A0A699KIH1"/>
<reference evidence="1" key="1">
    <citation type="journal article" date="2019" name="Sci. Rep.">
        <title>Draft genome of Tanacetum cinerariifolium, the natural source of mosquito coil.</title>
        <authorList>
            <person name="Yamashiro T."/>
            <person name="Shiraishi A."/>
            <person name="Satake H."/>
            <person name="Nakayama K."/>
        </authorList>
    </citation>
    <scope>NUCLEOTIDE SEQUENCE</scope>
</reference>
<sequence>MEDRVMLNISQGKKQEVEDYRRNVKFSMNNTFVTACNDSLNAKTSNVNFVCVTCGICVLNGNHDKCVRNGVNSRTTMPMAMPVSTREPKQFFENPIRKTVDSESKPGPSIKPI</sequence>
<protein>
    <submittedName>
        <fullName evidence="1">Uncharacterized protein</fullName>
    </submittedName>
</protein>